<accession>A0A821N7F5</accession>
<dbReference type="PANTHER" id="PTHR13409">
    <property type="entry name" value="MITOCHONDRIAL 39S RIBOSOMAL PROTEIN L51"/>
    <property type="match status" value="1"/>
</dbReference>
<keyword evidence="5" id="KW-0496">Mitochondrion</keyword>
<evidence type="ECO:0000256" key="2">
    <source>
        <dbReference type="ARBA" id="ARBA00010972"/>
    </source>
</evidence>
<dbReference type="GO" id="GO:0006412">
    <property type="term" value="P:translation"/>
    <property type="evidence" value="ECO:0007669"/>
    <property type="project" value="TreeGrafter"/>
</dbReference>
<keyword evidence="10" id="KW-1185">Reference proteome</keyword>
<dbReference type="OrthoDB" id="10059330at2759"/>
<evidence type="ECO:0000256" key="3">
    <source>
        <dbReference type="ARBA" id="ARBA00022946"/>
    </source>
</evidence>
<evidence type="ECO:0000256" key="6">
    <source>
        <dbReference type="ARBA" id="ARBA00023274"/>
    </source>
</evidence>
<name>A0A821N7F5_9NEOP</name>
<evidence type="ECO:0000256" key="1">
    <source>
        <dbReference type="ARBA" id="ARBA00004173"/>
    </source>
</evidence>
<protein>
    <recommendedName>
        <fullName evidence="7">Large ribosomal subunit protein mL51</fullName>
    </recommendedName>
    <alternativeName>
        <fullName evidence="8">39S ribosomal protein L51, mitochondrial</fullName>
    </alternativeName>
</protein>
<keyword evidence="6" id="KW-0687">Ribonucleoprotein</keyword>
<evidence type="ECO:0000256" key="7">
    <source>
        <dbReference type="ARBA" id="ARBA00035182"/>
    </source>
</evidence>
<proteinExistence type="inferred from homology"/>
<comment type="subcellular location">
    <subcellularLocation>
        <location evidence="1">Mitochondrion</location>
    </subcellularLocation>
</comment>
<gene>
    <name evidence="9" type="ORF">PMACD_LOCUS2374</name>
</gene>
<evidence type="ECO:0000313" key="10">
    <source>
        <dbReference type="Proteomes" id="UP000663880"/>
    </source>
</evidence>
<dbReference type="PANTHER" id="PTHR13409:SF0">
    <property type="entry name" value="LARGE RIBOSOMAL SUBUNIT PROTEIN ML51"/>
    <property type="match status" value="1"/>
</dbReference>
<dbReference type="GO" id="GO:0005762">
    <property type="term" value="C:mitochondrial large ribosomal subunit"/>
    <property type="evidence" value="ECO:0007669"/>
    <property type="project" value="TreeGrafter"/>
</dbReference>
<evidence type="ECO:0000256" key="5">
    <source>
        <dbReference type="ARBA" id="ARBA00023128"/>
    </source>
</evidence>
<dbReference type="Pfam" id="PF10244">
    <property type="entry name" value="MRP-L51"/>
    <property type="match status" value="1"/>
</dbReference>
<comment type="caution">
    <text evidence="9">The sequence shown here is derived from an EMBL/GenBank/DDBJ whole genome shotgun (WGS) entry which is preliminary data.</text>
</comment>
<dbReference type="EMBL" id="CAJOBZ010000004">
    <property type="protein sequence ID" value="CAF4781585.1"/>
    <property type="molecule type" value="Genomic_DNA"/>
</dbReference>
<evidence type="ECO:0000313" key="9">
    <source>
        <dbReference type="EMBL" id="CAF4781585.1"/>
    </source>
</evidence>
<keyword evidence="3" id="KW-0809">Transit peptide</keyword>
<organism evidence="9 10">
    <name type="scientific">Pieris macdunnoughi</name>
    <dbReference type="NCBI Taxonomy" id="345717"/>
    <lineage>
        <taxon>Eukaryota</taxon>
        <taxon>Metazoa</taxon>
        <taxon>Ecdysozoa</taxon>
        <taxon>Arthropoda</taxon>
        <taxon>Hexapoda</taxon>
        <taxon>Insecta</taxon>
        <taxon>Pterygota</taxon>
        <taxon>Neoptera</taxon>
        <taxon>Endopterygota</taxon>
        <taxon>Lepidoptera</taxon>
        <taxon>Glossata</taxon>
        <taxon>Ditrysia</taxon>
        <taxon>Papilionoidea</taxon>
        <taxon>Pieridae</taxon>
        <taxon>Pierinae</taxon>
        <taxon>Pieris</taxon>
    </lineage>
</organism>
<evidence type="ECO:0000256" key="8">
    <source>
        <dbReference type="ARBA" id="ARBA00035419"/>
    </source>
</evidence>
<evidence type="ECO:0000256" key="4">
    <source>
        <dbReference type="ARBA" id="ARBA00022980"/>
    </source>
</evidence>
<reference evidence="9" key="1">
    <citation type="submission" date="2021-02" db="EMBL/GenBank/DDBJ databases">
        <authorList>
            <person name="Steward A R."/>
        </authorList>
    </citation>
    <scope>NUCLEOTIDE SEQUENCE</scope>
</reference>
<dbReference type="GO" id="GO:0003735">
    <property type="term" value="F:structural constituent of ribosome"/>
    <property type="evidence" value="ECO:0007669"/>
    <property type="project" value="InterPro"/>
</dbReference>
<dbReference type="InterPro" id="IPR019373">
    <property type="entry name" value="Ribosomal_mL51"/>
</dbReference>
<sequence length="156" mass="18596">MEWLSSRVLKAFWRPSVNIVRTRYHAEKQQLVRRYGYEEKIWCGGLLPRSNGRCLPMPEYRPANPWTQKKALYGQNDYIDILGNKGLHPVKTLYTIPTWIKGVSGNEYQVMLRKKKMLATTSYPKVRPTKWKDLEKRLKYLYRRLNQKTKTGMSRD</sequence>
<dbReference type="Proteomes" id="UP000663880">
    <property type="component" value="Unassembled WGS sequence"/>
</dbReference>
<comment type="similarity">
    <text evidence="2">Belongs to the mitochondrion-specific ribosomal protein mL51 family.</text>
</comment>
<dbReference type="AlphaFoldDB" id="A0A821N7F5"/>
<keyword evidence="4" id="KW-0689">Ribosomal protein</keyword>